<keyword evidence="7" id="KW-1185">Reference proteome</keyword>
<dbReference type="SMART" id="SM00320">
    <property type="entry name" value="WD40"/>
    <property type="match status" value="3"/>
</dbReference>
<dbReference type="PANTHER" id="PTHR19848:SF0">
    <property type="entry name" value="NOTCHLESS PROTEIN HOMOLOG 1"/>
    <property type="match status" value="1"/>
</dbReference>
<keyword evidence="2 5" id="KW-0853">WD repeat</keyword>
<dbReference type="OrthoDB" id="1932312at2759"/>
<dbReference type="PROSITE" id="PS50082">
    <property type="entry name" value="WD_REPEATS_2"/>
    <property type="match status" value="1"/>
</dbReference>
<dbReference type="Pfam" id="PF00400">
    <property type="entry name" value="WD40"/>
    <property type="match status" value="2"/>
</dbReference>
<name>A0A316UPQ0_9BASI</name>
<dbReference type="RefSeq" id="XP_025360465.1">
    <property type="nucleotide sequence ID" value="XM_025506798.1"/>
</dbReference>
<evidence type="ECO:0000256" key="1">
    <source>
        <dbReference type="ARBA" id="ARBA00004123"/>
    </source>
</evidence>
<evidence type="ECO:0000256" key="5">
    <source>
        <dbReference type="PROSITE-ProRule" id="PRU00221"/>
    </source>
</evidence>
<dbReference type="EMBL" id="KZ819674">
    <property type="protein sequence ID" value="PWN25853.1"/>
    <property type="molecule type" value="Genomic_DNA"/>
</dbReference>
<dbReference type="InterPro" id="IPR015943">
    <property type="entry name" value="WD40/YVTN_repeat-like_dom_sf"/>
</dbReference>
<dbReference type="PANTHER" id="PTHR19848">
    <property type="entry name" value="WD40 REPEAT PROTEIN"/>
    <property type="match status" value="1"/>
</dbReference>
<sequence length="509" mass="55436">MEELQSGMVSLQVGQGRADAIVARYIEHYHGNSQAAKALCRELRRGAEGQEVPDLLDVLAHYDRSAGPALPSATISQHISNAALPTPLLPGPLRYHITHTHSTLHPSNILLLRSILLPTRRFDTSLPDPDFVTSLTPCLLTSGADKRILFSLPDSGEVIEAFEPAARPGLVDGGHTAPVLDVAQHPREKRELITVGMDGSVILWDLLLRKPVLQRSKDHARFVVRCVWSEDGEWLATAGYDKKINIYQREVGQSDRMDDDTKEDGIEVQPLNTSLTLRQSIVTQGNPEAIVFLPNDAQPPDVPGPTSPWLVWTQREDCHVNYLQVGVADAQATSLRFNTNPSPTDTHVSYSLLSLALHPTLRLLSIVTGSHATEGAVSQILLLPLFSGERVQTIHTTVPSSSSFVPRQAWFTTPENASRGEGVWVASEHGRLKLYDLATGEEKADIGVHGAASESVDGGGGAGMSAEEKAKRWRMGTMNGVIKDVITLSDGRVATCGFDRTVRILERAN</sequence>
<dbReference type="Gene3D" id="2.130.10.10">
    <property type="entry name" value="YVTN repeat-like/Quinoprotein amine dehydrogenase"/>
    <property type="match status" value="1"/>
</dbReference>
<dbReference type="GeneID" id="37028621"/>
<dbReference type="STRING" id="1569628.A0A316UPQ0"/>
<proteinExistence type="predicted"/>
<keyword evidence="3" id="KW-0677">Repeat</keyword>
<organism evidence="6 7">
    <name type="scientific">Jaminaea rosea</name>
    <dbReference type="NCBI Taxonomy" id="1569628"/>
    <lineage>
        <taxon>Eukaryota</taxon>
        <taxon>Fungi</taxon>
        <taxon>Dikarya</taxon>
        <taxon>Basidiomycota</taxon>
        <taxon>Ustilaginomycotina</taxon>
        <taxon>Exobasidiomycetes</taxon>
        <taxon>Microstromatales</taxon>
        <taxon>Microstromatales incertae sedis</taxon>
        <taxon>Jaminaea</taxon>
    </lineage>
</organism>
<evidence type="ECO:0000256" key="2">
    <source>
        <dbReference type="ARBA" id="ARBA00022574"/>
    </source>
</evidence>
<gene>
    <name evidence="6" type="ORF">BDZ90DRAFT_233866</name>
</gene>
<dbReference type="SUPFAM" id="SSF50978">
    <property type="entry name" value="WD40 repeat-like"/>
    <property type="match status" value="1"/>
</dbReference>
<accession>A0A316UPQ0</accession>
<feature type="repeat" description="WD" evidence="5">
    <location>
        <begin position="172"/>
        <end position="206"/>
    </location>
</feature>
<protein>
    <submittedName>
        <fullName evidence="6">WD40 repeat-like protein</fullName>
    </submittedName>
</protein>
<dbReference type="GO" id="GO:0000027">
    <property type="term" value="P:ribosomal large subunit assembly"/>
    <property type="evidence" value="ECO:0007669"/>
    <property type="project" value="TreeGrafter"/>
</dbReference>
<dbReference type="Proteomes" id="UP000245884">
    <property type="component" value="Unassembled WGS sequence"/>
</dbReference>
<dbReference type="InterPro" id="IPR001680">
    <property type="entry name" value="WD40_rpt"/>
</dbReference>
<dbReference type="PROSITE" id="PS00678">
    <property type="entry name" value="WD_REPEATS_1"/>
    <property type="match status" value="1"/>
</dbReference>
<evidence type="ECO:0000313" key="6">
    <source>
        <dbReference type="EMBL" id="PWN25853.1"/>
    </source>
</evidence>
<comment type="subcellular location">
    <subcellularLocation>
        <location evidence="1">Nucleus</location>
    </subcellularLocation>
</comment>
<keyword evidence="4" id="KW-0539">Nucleus</keyword>
<evidence type="ECO:0000256" key="3">
    <source>
        <dbReference type="ARBA" id="ARBA00022737"/>
    </source>
</evidence>
<dbReference type="AlphaFoldDB" id="A0A316UPQ0"/>
<dbReference type="InterPro" id="IPR019775">
    <property type="entry name" value="WD40_repeat_CS"/>
</dbReference>
<evidence type="ECO:0000256" key="4">
    <source>
        <dbReference type="ARBA" id="ARBA00023242"/>
    </source>
</evidence>
<dbReference type="GO" id="GO:0005730">
    <property type="term" value="C:nucleolus"/>
    <property type="evidence" value="ECO:0007669"/>
    <property type="project" value="TreeGrafter"/>
</dbReference>
<evidence type="ECO:0000313" key="7">
    <source>
        <dbReference type="Proteomes" id="UP000245884"/>
    </source>
</evidence>
<reference evidence="6 7" key="1">
    <citation type="journal article" date="2018" name="Mol. Biol. Evol.">
        <title>Broad Genomic Sampling Reveals a Smut Pathogenic Ancestry of the Fungal Clade Ustilaginomycotina.</title>
        <authorList>
            <person name="Kijpornyongpan T."/>
            <person name="Mondo S.J."/>
            <person name="Barry K."/>
            <person name="Sandor L."/>
            <person name="Lee J."/>
            <person name="Lipzen A."/>
            <person name="Pangilinan J."/>
            <person name="LaButti K."/>
            <person name="Hainaut M."/>
            <person name="Henrissat B."/>
            <person name="Grigoriev I.V."/>
            <person name="Spatafora J.W."/>
            <person name="Aime M.C."/>
        </authorList>
    </citation>
    <scope>NUCLEOTIDE SEQUENCE [LARGE SCALE GENOMIC DNA]</scope>
    <source>
        <strain evidence="6 7">MCA 5214</strain>
    </source>
</reference>
<dbReference type="InterPro" id="IPR036322">
    <property type="entry name" value="WD40_repeat_dom_sf"/>
</dbReference>